<reference evidence="1 2" key="1">
    <citation type="submission" date="2016-10" db="EMBL/GenBank/DDBJ databases">
        <authorList>
            <person name="Cai Z."/>
        </authorList>
    </citation>
    <scope>NUCLEOTIDE SEQUENCE [LARGE SCALE GENOMIC DNA]</scope>
    <source>
        <strain evidence="1 2">CGMCC 1.10826</strain>
    </source>
</reference>
<dbReference type="AlphaFoldDB" id="A0A2Y9A571"/>
<evidence type="ECO:0000313" key="2">
    <source>
        <dbReference type="Proteomes" id="UP000250222"/>
    </source>
</evidence>
<evidence type="ECO:0000313" key="1">
    <source>
        <dbReference type="EMBL" id="SSA39365.1"/>
    </source>
</evidence>
<gene>
    <name evidence="1" type="ORF">SAMN05216184_102288</name>
</gene>
<name>A0A2Y9A571_9MICO</name>
<organism evidence="1 2">
    <name type="scientific">Georgenia satyanarayanai</name>
    <dbReference type="NCBI Taxonomy" id="860221"/>
    <lineage>
        <taxon>Bacteria</taxon>
        <taxon>Bacillati</taxon>
        <taxon>Actinomycetota</taxon>
        <taxon>Actinomycetes</taxon>
        <taxon>Micrococcales</taxon>
        <taxon>Bogoriellaceae</taxon>
        <taxon>Georgenia</taxon>
    </lineage>
</organism>
<dbReference type="RefSeq" id="WP_220035100.1">
    <property type="nucleotide sequence ID" value="NZ_QKLZ01000002.1"/>
</dbReference>
<dbReference type="EMBL" id="UETB01000002">
    <property type="protein sequence ID" value="SSA39365.1"/>
    <property type="molecule type" value="Genomic_DNA"/>
</dbReference>
<evidence type="ECO:0008006" key="3">
    <source>
        <dbReference type="Google" id="ProtNLM"/>
    </source>
</evidence>
<dbReference type="Proteomes" id="UP000250222">
    <property type="component" value="Unassembled WGS sequence"/>
</dbReference>
<protein>
    <recommendedName>
        <fullName evidence="3">3-methyladenine DNA glycosylase</fullName>
    </recommendedName>
</protein>
<sequence>MTVQTVAARALTAPEWLTRETRHRERALALTGAHRERRSRGEQHPVEDFLFDYYAIRAGRLDRWHPGTGVTLLADDDELLAARAGWRWHARTPDGGVRLDADAFVADRGAALRQLLTILRATAARPAHLGCLGLHEWAMVYRQPAAERRHDLPLRLGPRGTDEVVEAHPVRCTHFDAFRFFTPAARPVNRLQPTRETQPQLEQPGCLHANMDLMRAALTLGPACPGELLLDCVELARDIRVLDMRASPYDVTVLGYRPVAIETAEGRAEYVAAQRAFAERAAPLREQLVAVGEGLGL</sequence>
<keyword evidence="2" id="KW-1185">Reference proteome</keyword>
<proteinExistence type="predicted"/>
<accession>A0A2Y9A571</accession>